<organism evidence="1 2">
    <name type="scientific">Lindgomyces ingoldianus</name>
    <dbReference type="NCBI Taxonomy" id="673940"/>
    <lineage>
        <taxon>Eukaryota</taxon>
        <taxon>Fungi</taxon>
        <taxon>Dikarya</taxon>
        <taxon>Ascomycota</taxon>
        <taxon>Pezizomycotina</taxon>
        <taxon>Dothideomycetes</taxon>
        <taxon>Pleosporomycetidae</taxon>
        <taxon>Pleosporales</taxon>
        <taxon>Lindgomycetaceae</taxon>
        <taxon>Lindgomyces</taxon>
    </lineage>
</organism>
<evidence type="ECO:0000313" key="2">
    <source>
        <dbReference type="Proteomes" id="UP000799755"/>
    </source>
</evidence>
<gene>
    <name evidence="1" type="ORF">BDR25DRAFT_346306</name>
</gene>
<accession>A0ACB6QE97</accession>
<evidence type="ECO:0000313" key="1">
    <source>
        <dbReference type="EMBL" id="KAF2465234.1"/>
    </source>
</evidence>
<reference evidence="1" key="1">
    <citation type="journal article" date="2020" name="Stud. Mycol.">
        <title>101 Dothideomycetes genomes: a test case for predicting lifestyles and emergence of pathogens.</title>
        <authorList>
            <person name="Haridas S."/>
            <person name="Albert R."/>
            <person name="Binder M."/>
            <person name="Bloem J."/>
            <person name="Labutti K."/>
            <person name="Salamov A."/>
            <person name="Andreopoulos B."/>
            <person name="Baker S."/>
            <person name="Barry K."/>
            <person name="Bills G."/>
            <person name="Bluhm B."/>
            <person name="Cannon C."/>
            <person name="Castanera R."/>
            <person name="Culley D."/>
            <person name="Daum C."/>
            <person name="Ezra D."/>
            <person name="Gonzalez J."/>
            <person name="Henrissat B."/>
            <person name="Kuo A."/>
            <person name="Liang C."/>
            <person name="Lipzen A."/>
            <person name="Lutzoni F."/>
            <person name="Magnuson J."/>
            <person name="Mondo S."/>
            <person name="Nolan M."/>
            <person name="Ohm R."/>
            <person name="Pangilinan J."/>
            <person name="Park H.-J."/>
            <person name="Ramirez L."/>
            <person name="Alfaro M."/>
            <person name="Sun H."/>
            <person name="Tritt A."/>
            <person name="Yoshinaga Y."/>
            <person name="Zwiers L.-H."/>
            <person name="Turgeon B."/>
            <person name="Goodwin S."/>
            <person name="Spatafora J."/>
            <person name="Crous P."/>
            <person name="Grigoriev I."/>
        </authorList>
    </citation>
    <scope>NUCLEOTIDE SEQUENCE</scope>
    <source>
        <strain evidence="1">ATCC 200398</strain>
    </source>
</reference>
<dbReference type="EMBL" id="MU003531">
    <property type="protein sequence ID" value="KAF2465234.1"/>
    <property type="molecule type" value="Genomic_DNA"/>
</dbReference>
<dbReference type="Proteomes" id="UP000799755">
    <property type="component" value="Unassembled WGS sequence"/>
</dbReference>
<protein>
    <submittedName>
        <fullName evidence="1">Uncharacterized protein</fullName>
    </submittedName>
</protein>
<proteinExistence type="predicted"/>
<sequence>MGMLWLLLNIIAQTGIATLSLTWSANPGQTNLFRDSSIGNMLVPNMSVYASHSGRFSDLHGALPELFAAHILGDIASSYNYSNLPSKPLKDRPEAFSPAVFWNASDHWQYNFLDSAPLKSGSASSSADSSSISMYTEHTVNVSGVCQTPAFTLNSTERLQIITITNTGEIVFFPPLAGLQESIFYLTNPILDEPRANCGPRCGVVKVIEAATGPPAPGSDPSSKPFYYYDCNITVSAATTNLSDTNAIVAAQAIALSGQVHQGMLEIGRRDQFMSYNNGLPFGESQNNSATGMADLISRFAIGVVAAAAQTNPKVVVQGHAPVQGVRLELEKPLVFNLILILTAAIHSVLFCSAAWFYSRLDVRKEAVLSQTDGERRFAVEFALKTK</sequence>
<keyword evidence="2" id="KW-1185">Reference proteome</keyword>
<comment type="caution">
    <text evidence="1">The sequence shown here is derived from an EMBL/GenBank/DDBJ whole genome shotgun (WGS) entry which is preliminary data.</text>
</comment>
<name>A0ACB6QE97_9PLEO</name>